<accession>A0A7Y2H118</accession>
<evidence type="ECO:0000313" key="3">
    <source>
        <dbReference type="Proteomes" id="UP000547674"/>
    </source>
</evidence>
<dbReference type="InterPro" id="IPR006056">
    <property type="entry name" value="RidA"/>
</dbReference>
<dbReference type="FunFam" id="3.30.1330.40:FF:000001">
    <property type="entry name" value="L-PSP family endoribonuclease"/>
    <property type="match status" value="1"/>
</dbReference>
<dbReference type="CDD" id="cd00448">
    <property type="entry name" value="YjgF_YER057c_UK114_family"/>
    <property type="match status" value="1"/>
</dbReference>
<organism evidence="2 3">
    <name type="scientific">Eiseniibacteriota bacterium</name>
    <dbReference type="NCBI Taxonomy" id="2212470"/>
    <lineage>
        <taxon>Bacteria</taxon>
        <taxon>Candidatus Eiseniibacteriota</taxon>
    </lineage>
</organism>
<reference evidence="2 3" key="1">
    <citation type="submission" date="2020-03" db="EMBL/GenBank/DDBJ databases">
        <title>Metabolic flexibility allows generalist bacteria to become dominant in a frequently disturbed ecosystem.</title>
        <authorList>
            <person name="Chen Y.-J."/>
            <person name="Leung P.M."/>
            <person name="Bay S.K."/>
            <person name="Hugenholtz P."/>
            <person name="Kessler A.J."/>
            <person name="Shelley G."/>
            <person name="Waite D.W."/>
            <person name="Cook P.L."/>
            <person name="Greening C."/>
        </authorList>
    </citation>
    <scope>NUCLEOTIDE SEQUENCE [LARGE SCALE GENOMIC DNA]</scope>
    <source>
        <strain evidence="2">SS_bin_28</strain>
    </source>
</reference>
<sequence>MDFIQTDKAPGAVGPYSQAVRVAGFVYTAGQVGINPEVGTLVSGGVEEEARQALKNLEAVLDASGSGLSSVVKTTVFVTDIADFPRVNAIYAEAFGDHRPARSLVQAAALPLGATVEIEAVGRVDS</sequence>
<comment type="similarity">
    <text evidence="1">Belongs to the RutC family.</text>
</comment>
<gene>
    <name evidence="2" type="ORF">HKN21_00345</name>
</gene>
<dbReference type="PANTHER" id="PTHR11803">
    <property type="entry name" value="2-IMINOBUTANOATE/2-IMINOPROPANOATE DEAMINASE RIDA"/>
    <property type="match status" value="1"/>
</dbReference>
<dbReference type="SUPFAM" id="SSF55298">
    <property type="entry name" value="YjgF-like"/>
    <property type="match status" value="1"/>
</dbReference>
<dbReference type="Proteomes" id="UP000547674">
    <property type="component" value="Unassembled WGS sequence"/>
</dbReference>
<dbReference type="GO" id="GO:0019239">
    <property type="term" value="F:deaminase activity"/>
    <property type="evidence" value="ECO:0007669"/>
    <property type="project" value="TreeGrafter"/>
</dbReference>
<dbReference type="NCBIfam" id="TIGR00004">
    <property type="entry name" value="Rid family detoxifying hydrolase"/>
    <property type="match status" value="1"/>
</dbReference>
<dbReference type="InterPro" id="IPR019897">
    <property type="entry name" value="RidA_CS"/>
</dbReference>
<dbReference type="GO" id="GO:0005829">
    <property type="term" value="C:cytosol"/>
    <property type="evidence" value="ECO:0007669"/>
    <property type="project" value="TreeGrafter"/>
</dbReference>
<dbReference type="InterPro" id="IPR006175">
    <property type="entry name" value="YjgF/YER057c/UK114"/>
</dbReference>
<dbReference type="AlphaFoldDB" id="A0A7Y2H118"/>
<evidence type="ECO:0000256" key="1">
    <source>
        <dbReference type="ARBA" id="ARBA00010552"/>
    </source>
</evidence>
<dbReference type="PANTHER" id="PTHR11803:SF58">
    <property type="entry name" value="PROTEIN HMF1-RELATED"/>
    <property type="match status" value="1"/>
</dbReference>
<dbReference type="Gene3D" id="3.30.1330.40">
    <property type="entry name" value="RutC-like"/>
    <property type="match status" value="1"/>
</dbReference>
<evidence type="ECO:0000313" key="2">
    <source>
        <dbReference type="EMBL" id="NNF05182.1"/>
    </source>
</evidence>
<proteinExistence type="inferred from homology"/>
<dbReference type="InterPro" id="IPR035959">
    <property type="entry name" value="RutC-like_sf"/>
</dbReference>
<comment type="caution">
    <text evidence="2">The sequence shown here is derived from an EMBL/GenBank/DDBJ whole genome shotgun (WGS) entry which is preliminary data.</text>
</comment>
<dbReference type="Pfam" id="PF01042">
    <property type="entry name" value="Ribonuc_L-PSP"/>
    <property type="match status" value="1"/>
</dbReference>
<dbReference type="PROSITE" id="PS01094">
    <property type="entry name" value="UPF0076"/>
    <property type="match status" value="1"/>
</dbReference>
<protein>
    <submittedName>
        <fullName evidence="2">RidA family protein</fullName>
    </submittedName>
</protein>
<name>A0A7Y2H118_UNCEI</name>
<dbReference type="EMBL" id="JABDJR010000007">
    <property type="protein sequence ID" value="NNF05182.1"/>
    <property type="molecule type" value="Genomic_DNA"/>
</dbReference>